<sequence>MSNSGDRKVKNKEVDKYIGKKIKESRLIKKMTQSDLGQEISLTFQQVQKYEKGINCISASKLYYLAKVLEIDVNDFFPKDVFQKEQAGQSGTLHEQGNFEYDGCPESKEILVLVREYANVRSKKVRNAIYSLVKSLSTLANEGK</sequence>
<organism evidence="2 3">
    <name type="scientific">Candidatus Mesenet longicola</name>
    <dbReference type="NCBI Taxonomy" id="1892558"/>
    <lineage>
        <taxon>Bacteria</taxon>
        <taxon>Pseudomonadati</taxon>
        <taxon>Pseudomonadota</taxon>
        <taxon>Alphaproteobacteria</taxon>
        <taxon>Rickettsiales</taxon>
        <taxon>Anaplasmataceae</taxon>
        <taxon>Candidatus Mesenet</taxon>
    </lineage>
</organism>
<keyword evidence="3" id="KW-1185">Reference proteome</keyword>
<dbReference type="InterPro" id="IPR010982">
    <property type="entry name" value="Lambda_DNA-bd_dom_sf"/>
</dbReference>
<proteinExistence type="predicted"/>
<name>A0A8J3HWZ6_9RICK</name>
<reference evidence="2 3" key="1">
    <citation type="journal article" date="2021" name="Microb. Ecol.">
        <title>Candidatus Mesenet longicola: Novel Endosymbionts of Brontispa longissima that Induce Cytoplasmic Incompatibility.</title>
        <authorList>
            <person name="Takano S."/>
            <person name="Gotoh Y."/>
            <person name="Hayashi T."/>
        </authorList>
    </citation>
    <scope>NUCLEOTIDE SEQUENCE [LARGE SCALE GENOMIC DNA]</scope>
    <source>
        <strain evidence="2">L5</strain>
    </source>
</reference>
<dbReference type="Pfam" id="PF01381">
    <property type="entry name" value="HTH_3"/>
    <property type="match status" value="1"/>
</dbReference>
<dbReference type="CDD" id="cd00093">
    <property type="entry name" value="HTH_XRE"/>
    <property type="match status" value="1"/>
</dbReference>
<dbReference type="PROSITE" id="PS50943">
    <property type="entry name" value="HTH_CROC1"/>
    <property type="match status" value="1"/>
</dbReference>
<evidence type="ECO:0000259" key="1">
    <source>
        <dbReference type="PROSITE" id="PS50943"/>
    </source>
</evidence>
<dbReference type="AlphaFoldDB" id="A0A8J3HWZ6"/>
<dbReference type="InterPro" id="IPR001387">
    <property type="entry name" value="Cro/C1-type_HTH"/>
</dbReference>
<dbReference type="Gene3D" id="1.10.260.40">
    <property type="entry name" value="lambda repressor-like DNA-binding domains"/>
    <property type="match status" value="1"/>
</dbReference>
<protein>
    <submittedName>
        <fullName evidence="2">Transcriptional regulator</fullName>
    </submittedName>
</protein>
<dbReference type="GO" id="GO:0003677">
    <property type="term" value="F:DNA binding"/>
    <property type="evidence" value="ECO:0007669"/>
    <property type="project" value="InterPro"/>
</dbReference>
<evidence type="ECO:0000313" key="2">
    <source>
        <dbReference type="EMBL" id="GHM59816.1"/>
    </source>
</evidence>
<dbReference type="SUPFAM" id="SSF47413">
    <property type="entry name" value="lambda repressor-like DNA-binding domains"/>
    <property type="match status" value="1"/>
</dbReference>
<gene>
    <name evidence="2" type="ORF">sL5_08090</name>
</gene>
<accession>A0A8J3HWZ6</accession>
<evidence type="ECO:0000313" key="3">
    <source>
        <dbReference type="Proteomes" id="UP000637906"/>
    </source>
</evidence>
<dbReference type="SMART" id="SM00530">
    <property type="entry name" value="HTH_XRE"/>
    <property type="match status" value="1"/>
</dbReference>
<dbReference type="Proteomes" id="UP000637906">
    <property type="component" value="Unassembled WGS sequence"/>
</dbReference>
<feature type="domain" description="HTH cro/C1-type" evidence="1">
    <location>
        <begin position="22"/>
        <end position="76"/>
    </location>
</feature>
<comment type="caution">
    <text evidence="2">The sequence shown here is derived from an EMBL/GenBank/DDBJ whole genome shotgun (WGS) entry which is preliminary data.</text>
</comment>
<dbReference type="EMBL" id="BNGU01000037">
    <property type="protein sequence ID" value="GHM59816.1"/>
    <property type="molecule type" value="Genomic_DNA"/>
</dbReference>